<dbReference type="GO" id="GO:0003677">
    <property type="term" value="F:DNA binding"/>
    <property type="evidence" value="ECO:0007669"/>
    <property type="project" value="UniProtKB-KW"/>
</dbReference>
<feature type="domain" description="DNA-directed DNA polymerase family B multifunctional" evidence="8">
    <location>
        <begin position="38"/>
        <end position="354"/>
    </location>
</feature>
<gene>
    <name evidence="9" type="ORF">HUG12_14015</name>
</gene>
<dbReference type="EMBL" id="CP058579">
    <property type="protein sequence ID" value="QLG62781.1"/>
    <property type="molecule type" value="Genomic_DNA"/>
</dbReference>
<dbReference type="InterPro" id="IPR042087">
    <property type="entry name" value="DNA_pol_B_thumb"/>
</dbReference>
<dbReference type="InterPro" id="IPR006134">
    <property type="entry name" value="DNA-dir_DNA_pol_B_multi_dom"/>
</dbReference>
<dbReference type="Gene3D" id="3.90.1600.10">
    <property type="entry name" value="Palm domain of DNA polymerase"/>
    <property type="match status" value="1"/>
</dbReference>
<dbReference type="PANTHER" id="PTHR10322:SF23">
    <property type="entry name" value="DNA POLYMERASE DELTA CATALYTIC SUBUNIT"/>
    <property type="match status" value="1"/>
</dbReference>
<dbReference type="AlphaFoldDB" id="A0A7D5QED2"/>
<dbReference type="InterPro" id="IPR050240">
    <property type="entry name" value="DNA_pol_type-B"/>
</dbReference>
<evidence type="ECO:0000313" key="10">
    <source>
        <dbReference type="Proteomes" id="UP000509626"/>
    </source>
</evidence>
<accession>A0A7D5QED2</accession>
<keyword evidence="5" id="KW-0238">DNA-binding</keyword>
<name>A0A7D5QED2_9EURY</name>
<organism evidence="9 10">
    <name type="scientific">Halorarum salinum</name>
    <dbReference type="NCBI Taxonomy" id="2743089"/>
    <lineage>
        <taxon>Archaea</taxon>
        <taxon>Methanobacteriati</taxon>
        <taxon>Methanobacteriota</taxon>
        <taxon>Stenosarchaea group</taxon>
        <taxon>Halobacteria</taxon>
        <taxon>Halobacteriales</taxon>
        <taxon>Haloferacaceae</taxon>
        <taxon>Halorarum</taxon>
    </lineage>
</organism>
<feature type="region of interest" description="Disordered" evidence="7">
    <location>
        <begin position="1"/>
        <end position="45"/>
    </location>
</feature>
<proteinExistence type="predicted"/>
<dbReference type="Pfam" id="PF00136">
    <property type="entry name" value="DNA_pol_B"/>
    <property type="match status" value="1"/>
</dbReference>
<dbReference type="PANTHER" id="PTHR10322">
    <property type="entry name" value="DNA POLYMERASE CATALYTIC SUBUNIT"/>
    <property type="match status" value="1"/>
</dbReference>
<dbReference type="OrthoDB" id="8639at2157"/>
<evidence type="ECO:0000313" key="9">
    <source>
        <dbReference type="EMBL" id="QLG62781.1"/>
    </source>
</evidence>
<evidence type="ECO:0000256" key="3">
    <source>
        <dbReference type="ARBA" id="ARBA00022695"/>
    </source>
</evidence>
<dbReference type="SUPFAM" id="SSF56672">
    <property type="entry name" value="DNA/RNA polymerases"/>
    <property type="match status" value="1"/>
</dbReference>
<evidence type="ECO:0000256" key="5">
    <source>
        <dbReference type="ARBA" id="ARBA00023125"/>
    </source>
</evidence>
<sequence length="379" mass="42117">MARALSPPAEFRARGCPHDRGASRQAWGRRPRGRPPEPEREEGYLGDVLGPLIDDRDEIKSAIKTTDDPAERAALEDRSAALKWILVACFGYQGHANAKFGRIECHETINAYAREILLDAKTALEDGGWRVLHGIVDSIWVTPAADVDVEDRRPLEEITAEVSREAQIELEYEAAFDWVAFCLLRDSDAGALTKYFGRRSGEVLPSNPAEDQGEAVKLRGIECRQHDTPLFVACVQRGFIATFDRTHDVDAVLGVLERWLTKLAAGDIPVEQLEVQQRVSKDVEQSSQETLTVCALRRMKRQGTPLAPGQQVEYVVVDADGRGTERVRLAREHVDDYDAEWYREQCISAAVSVLSPGGCSEADIKSHLAESETPPIQAY</sequence>
<dbReference type="EC" id="2.7.7.7" evidence="1"/>
<dbReference type="GO" id="GO:0000166">
    <property type="term" value="F:nucleotide binding"/>
    <property type="evidence" value="ECO:0007669"/>
    <property type="project" value="InterPro"/>
</dbReference>
<evidence type="ECO:0000256" key="7">
    <source>
        <dbReference type="SAM" id="MobiDB-lite"/>
    </source>
</evidence>
<dbReference type="GO" id="GO:0003887">
    <property type="term" value="F:DNA-directed DNA polymerase activity"/>
    <property type="evidence" value="ECO:0007669"/>
    <property type="project" value="UniProtKB-KW"/>
</dbReference>
<reference evidence="9 10" key="1">
    <citation type="submission" date="2020-06" db="EMBL/GenBank/DDBJ databases">
        <title>NJ-3-1, isolated from saline soil.</title>
        <authorList>
            <person name="Cui H.L."/>
            <person name="Shi X."/>
        </authorList>
    </citation>
    <scope>NUCLEOTIDE SEQUENCE [LARGE SCALE GENOMIC DNA]</scope>
    <source>
        <strain evidence="9 10">NJ-3-1</strain>
    </source>
</reference>
<keyword evidence="2" id="KW-0808">Transferase</keyword>
<comment type="catalytic activity">
    <reaction evidence="6">
        <text>DNA(n) + a 2'-deoxyribonucleoside 5'-triphosphate = DNA(n+1) + diphosphate</text>
        <dbReference type="Rhea" id="RHEA:22508"/>
        <dbReference type="Rhea" id="RHEA-COMP:17339"/>
        <dbReference type="Rhea" id="RHEA-COMP:17340"/>
        <dbReference type="ChEBI" id="CHEBI:33019"/>
        <dbReference type="ChEBI" id="CHEBI:61560"/>
        <dbReference type="ChEBI" id="CHEBI:173112"/>
        <dbReference type="EC" id="2.7.7.7"/>
    </reaction>
</comment>
<keyword evidence="4" id="KW-0239">DNA-directed DNA polymerase</keyword>
<feature type="compositionally biased region" description="Basic and acidic residues" evidence="7">
    <location>
        <begin position="34"/>
        <end position="43"/>
    </location>
</feature>
<dbReference type="GO" id="GO:0006261">
    <property type="term" value="P:DNA-templated DNA replication"/>
    <property type="evidence" value="ECO:0007669"/>
    <property type="project" value="TreeGrafter"/>
</dbReference>
<evidence type="ECO:0000256" key="4">
    <source>
        <dbReference type="ARBA" id="ARBA00022932"/>
    </source>
</evidence>
<feature type="compositionally biased region" description="Basic and acidic residues" evidence="7">
    <location>
        <begin position="11"/>
        <end position="22"/>
    </location>
</feature>
<evidence type="ECO:0000256" key="2">
    <source>
        <dbReference type="ARBA" id="ARBA00022679"/>
    </source>
</evidence>
<evidence type="ECO:0000256" key="6">
    <source>
        <dbReference type="ARBA" id="ARBA00049244"/>
    </source>
</evidence>
<dbReference type="InterPro" id="IPR023211">
    <property type="entry name" value="DNA_pol_palm_dom_sf"/>
</dbReference>
<dbReference type="InterPro" id="IPR043502">
    <property type="entry name" value="DNA/RNA_pol_sf"/>
</dbReference>
<evidence type="ECO:0000256" key="1">
    <source>
        <dbReference type="ARBA" id="ARBA00012417"/>
    </source>
</evidence>
<dbReference type="Gene3D" id="1.10.132.60">
    <property type="entry name" value="DNA polymerase family B, C-terminal domain"/>
    <property type="match status" value="1"/>
</dbReference>
<keyword evidence="3" id="KW-0548">Nucleotidyltransferase</keyword>
<protein>
    <recommendedName>
        <fullName evidence="1">DNA-directed DNA polymerase</fullName>
        <ecNumber evidence="1">2.7.7.7</ecNumber>
    </recommendedName>
</protein>
<keyword evidence="10" id="KW-1185">Reference proteome</keyword>
<evidence type="ECO:0000259" key="8">
    <source>
        <dbReference type="Pfam" id="PF00136"/>
    </source>
</evidence>
<dbReference type="Proteomes" id="UP000509626">
    <property type="component" value="Chromosome"/>
</dbReference>
<dbReference type="KEGG" id="halu:HUG12_14015"/>